<dbReference type="RefSeq" id="WP_381371404.1">
    <property type="nucleotide sequence ID" value="NZ_JBHSOA010000138.1"/>
</dbReference>
<reference evidence="3" key="1">
    <citation type="journal article" date="2019" name="Int. J. Syst. Evol. Microbiol.">
        <title>The Global Catalogue of Microorganisms (GCM) 10K type strain sequencing project: providing services to taxonomists for standard genome sequencing and annotation.</title>
        <authorList>
            <consortium name="The Broad Institute Genomics Platform"/>
            <consortium name="The Broad Institute Genome Sequencing Center for Infectious Disease"/>
            <person name="Wu L."/>
            <person name="Ma J."/>
        </authorList>
    </citation>
    <scope>NUCLEOTIDE SEQUENCE [LARGE SCALE GENOMIC DNA]</scope>
    <source>
        <strain evidence="3">JCM 10411</strain>
    </source>
</reference>
<dbReference type="EMBL" id="JBHSOA010000138">
    <property type="protein sequence ID" value="MFC5856973.1"/>
    <property type="molecule type" value="Genomic_DNA"/>
</dbReference>
<accession>A0ABW1E7Y2</accession>
<evidence type="ECO:0000259" key="1">
    <source>
        <dbReference type="Pfam" id="PF01568"/>
    </source>
</evidence>
<protein>
    <submittedName>
        <fullName evidence="2">Molybdopterin dinucleotide binding domain-containing protein</fullName>
    </submittedName>
</protein>
<dbReference type="InterPro" id="IPR009010">
    <property type="entry name" value="Asp_de-COase-like_dom_sf"/>
</dbReference>
<evidence type="ECO:0000313" key="3">
    <source>
        <dbReference type="Proteomes" id="UP001596180"/>
    </source>
</evidence>
<organism evidence="2 3">
    <name type="scientific">Streptomyces chlorus</name>
    <dbReference type="NCBI Taxonomy" id="887452"/>
    <lineage>
        <taxon>Bacteria</taxon>
        <taxon>Bacillati</taxon>
        <taxon>Actinomycetota</taxon>
        <taxon>Actinomycetes</taxon>
        <taxon>Kitasatosporales</taxon>
        <taxon>Streptomycetaceae</taxon>
        <taxon>Streptomyces</taxon>
    </lineage>
</organism>
<dbReference type="InterPro" id="IPR006657">
    <property type="entry name" value="MoPterin_dinucl-bd_dom"/>
</dbReference>
<gene>
    <name evidence="2" type="ORF">ACFPZI_36065</name>
</gene>
<name>A0ABW1E7Y2_9ACTN</name>
<dbReference type="Gene3D" id="2.40.40.20">
    <property type="match status" value="1"/>
</dbReference>
<comment type="caution">
    <text evidence="2">The sequence shown here is derived from an EMBL/GenBank/DDBJ whole genome shotgun (WGS) entry which is preliminary data.</text>
</comment>
<feature type="domain" description="Molybdopterin dinucleotide-binding" evidence="1">
    <location>
        <begin position="1"/>
        <end position="32"/>
    </location>
</feature>
<keyword evidence="3" id="KW-1185">Reference proteome</keyword>
<evidence type="ECO:0000313" key="2">
    <source>
        <dbReference type="EMBL" id="MFC5856973.1"/>
    </source>
</evidence>
<dbReference type="SUPFAM" id="SSF50692">
    <property type="entry name" value="ADC-like"/>
    <property type="match status" value="1"/>
</dbReference>
<dbReference type="Pfam" id="PF01568">
    <property type="entry name" value="Molydop_binding"/>
    <property type="match status" value="1"/>
</dbReference>
<proteinExistence type="predicted"/>
<dbReference type="Proteomes" id="UP001596180">
    <property type="component" value="Unassembled WGS sequence"/>
</dbReference>
<sequence>MPFHWAGEGRANTLTRPALDPTSRVPEFKVCAVRVETVRF</sequence>